<comment type="caution">
    <text evidence="1">The sequence shown here is derived from an EMBL/GenBank/DDBJ whole genome shotgun (WGS) entry which is preliminary data.</text>
</comment>
<keyword evidence="2" id="KW-1185">Reference proteome</keyword>
<gene>
    <name evidence="1" type="ORF">HID58_053869</name>
</gene>
<accession>A0ABQ8AFY7</accession>
<dbReference type="EMBL" id="JAGKQM010000013">
    <property type="protein sequence ID" value="KAH0891440.1"/>
    <property type="molecule type" value="Genomic_DNA"/>
</dbReference>
<dbReference type="Proteomes" id="UP000824890">
    <property type="component" value="Unassembled WGS sequence"/>
</dbReference>
<evidence type="ECO:0000313" key="2">
    <source>
        <dbReference type="Proteomes" id="UP000824890"/>
    </source>
</evidence>
<evidence type="ECO:0000313" key="1">
    <source>
        <dbReference type="EMBL" id="KAH0891440.1"/>
    </source>
</evidence>
<organism evidence="1 2">
    <name type="scientific">Brassica napus</name>
    <name type="common">Rape</name>
    <dbReference type="NCBI Taxonomy" id="3708"/>
    <lineage>
        <taxon>Eukaryota</taxon>
        <taxon>Viridiplantae</taxon>
        <taxon>Streptophyta</taxon>
        <taxon>Embryophyta</taxon>
        <taxon>Tracheophyta</taxon>
        <taxon>Spermatophyta</taxon>
        <taxon>Magnoliopsida</taxon>
        <taxon>eudicotyledons</taxon>
        <taxon>Gunneridae</taxon>
        <taxon>Pentapetalae</taxon>
        <taxon>rosids</taxon>
        <taxon>malvids</taxon>
        <taxon>Brassicales</taxon>
        <taxon>Brassicaceae</taxon>
        <taxon>Brassiceae</taxon>
        <taxon>Brassica</taxon>
    </lineage>
</organism>
<name>A0ABQ8AFY7_BRANA</name>
<proteinExistence type="predicted"/>
<protein>
    <submittedName>
        <fullName evidence="1">Uncharacterized protein</fullName>
    </submittedName>
</protein>
<sequence length="88" mass="9846">MLLVRRPSSTSSNLVRTSPLSQPLVSMLKLCNTRTLALPSGMSGVRTRIIIIKIFTDRFCFSHPDPSIVETLLPEHAGTYLCCRQQRS</sequence>
<reference evidence="1 2" key="1">
    <citation type="submission" date="2021-05" db="EMBL/GenBank/DDBJ databases">
        <title>Genome Assembly of Synthetic Allotetraploid Brassica napus Reveals Homoeologous Exchanges between Subgenomes.</title>
        <authorList>
            <person name="Davis J.T."/>
        </authorList>
    </citation>
    <scope>NUCLEOTIDE SEQUENCE [LARGE SCALE GENOMIC DNA]</scope>
    <source>
        <strain evidence="2">cv. Da-Ae</strain>
        <tissue evidence="1">Seedling</tissue>
    </source>
</reference>